<accession>A0A8X6JYX5</accession>
<name>A0A8X6JYX5_TRICU</name>
<sequence>MKEKEEDIILKAKNIKPSSAASEDSIMSLGSDDGNFDNIHVVVRVRPLTRQEEGRKDIQAVQFPAEGQIALDDHTTGAPRVFTFHVVFEPEASQEEVFDHCGIKRLIDMALDG</sequence>
<dbReference type="PANTHER" id="PTHR47969:SF33">
    <property type="entry name" value="KINESIN-LIKE PROTEIN"/>
    <property type="match status" value="1"/>
</dbReference>
<dbReference type="InterPro" id="IPR027640">
    <property type="entry name" value="Kinesin-like_fam"/>
</dbReference>
<gene>
    <name evidence="7" type="primary">AVEN_150392_1</name>
    <name evidence="7" type="ORF">TNCT_661021</name>
</gene>
<dbReference type="OrthoDB" id="6422025at2759"/>
<dbReference type="GO" id="GO:0007018">
    <property type="term" value="P:microtubule-based movement"/>
    <property type="evidence" value="ECO:0007669"/>
    <property type="project" value="InterPro"/>
</dbReference>
<proteinExistence type="inferred from homology"/>
<dbReference type="GO" id="GO:0003777">
    <property type="term" value="F:microtubule motor activity"/>
    <property type="evidence" value="ECO:0007669"/>
    <property type="project" value="InterPro"/>
</dbReference>
<dbReference type="GO" id="GO:0005524">
    <property type="term" value="F:ATP binding"/>
    <property type="evidence" value="ECO:0007669"/>
    <property type="project" value="UniProtKB-KW"/>
</dbReference>
<feature type="domain" description="Kinesin motor" evidence="6">
    <location>
        <begin position="38"/>
        <end position="113"/>
    </location>
</feature>
<keyword evidence="2" id="KW-0547">Nucleotide-binding</keyword>
<reference evidence="7" key="1">
    <citation type="submission" date="2020-07" db="EMBL/GenBank/DDBJ databases">
        <title>Multicomponent nature underlies the extraordinary mechanical properties of spider dragline silk.</title>
        <authorList>
            <person name="Kono N."/>
            <person name="Nakamura H."/>
            <person name="Mori M."/>
            <person name="Yoshida Y."/>
            <person name="Ohtoshi R."/>
            <person name="Malay A.D."/>
            <person name="Moran D.A.P."/>
            <person name="Tomita M."/>
            <person name="Numata K."/>
            <person name="Arakawa K."/>
        </authorList>
    </citation>
    <scope>NUCLEOTIDE SEQUENCE</scope>
</reference>
<evidence type="ECO:0000313" key="8">
    <source>
        <dbReference type="Proteomes" id="UP000887116"/>
    </source>
</evidence>
<dbReference type="GO" id="GO:0007052">
    <property type="term" value="P:mitotic spindle organization"/>
    <property type="evidence" value="ECO:0007669"/>
    <property type="project" value="TreeGrafter"/>
</dbReference>
<dbReference type="EMBL" id="BMAO01018399">
    <property type="protein sequence ID" value="GFR23151.1"/>
    <property type="molecule type" value="Genomic_DNA"/>
</dbReference>
<protein>
    <submittedName>
        <fullName evidence="7">Kinesin motor domain-containing protein</fullName>
    </submittedName>
</protein>
<comment type="caution">
    <text evidence="7">The sequence shown here is derived from an EMBL/GenBank/DDBJ whole genome shotgun (WGS) entry which is preliminary data.</text>
</comment>
<keyword evidence="8" id="KW-1185">Reference proteome</keyword>
<evidence type="ECO:0000256" key="3">
    <source>
        <dbReference type="ARBA" id="ARBA00022840"/>
    </source>
</evidence>
<dbReference type="SUPFAM" id="SSF52540">
    <property type="entry name" value="P-loop containing nucleoside triphosphate hydrolases"/>
    <property type="match status" value="1"/>
</dbReference>
<dbReference type="GO" id="GO:0008017">
    <property type="term" value="F:microtubule binding"/>
    <property type="evidence" value="ECO:0007669"/>
    <property type="project" value="InterPro"/>
</dbReference>
<evidence type="ECO:0000313" key="7">
    <source>
        <dbReference type="EMBL" id="GFR23151.1"/>
    </source>
</evidence>
<dbReference type="Gene3D" id="3.40.850.10">
    <property type="entry name" value="Kinesin motor domain"/>
    <property type="match status" value="1"/>
</dbReference>
<dbReference type="InterPro" id="IPR036961">
    <property type="entry name" value="Kinesin_motor_dom_sf"/>
</dbReference>
<dbReference type="GO" id="GO:0051231">
    <property type="term" value="P:spindle elongation"/>
    <property type="evidence" value="ECO:0007669"/>
    <property type="project" value="TreeGrafter"/>
</dbReference>
<dbReference type="InterPro" id="IPR027417">
    <property type="entry name" value="P-loop_NTPase"/>
</dbReference>
<keyword evidence="3" id="KW-0067">ATP-binding</keyword>
<keyword evidence="4" id="KW-0206">Cytoskeleton</keyword>
<dbReference type="GO" id="GO:0005875">
    <property type="term" value="C:microtubule associated complex"/>
    <property type="evidence" value="ECO:0007669"/>
    <property type="project" value="TreeGrafter"/>
</dbReference>
<evidence type="ECO:0000256" key="4">
    <source>
        <dbReference type="ARBA" id="ARBA00023212"/>
    </source>
</evidence>
<dbReference type="PANTHER" id="PTHR47969">
    <property type="entry name" value="CHROMOSOME-ASSOCIATED KINESIN KIF4A-RELATED"/>
    <property type="match status" value="1"/>
</dbReference>
<dbReference type="PROSITE" id="PS50067">
    <property type="entry name" value="KINESIN_MOTOR_2"/>
    <property type="match status" value="1"/>
</dbReference>
<keyword evidence="4" id="KW-0963">Cytoplasm</keyword>
<comment type="similarity">
    <text evidence="5">Belongs to the TRAFAC class myosin-kinesin ATPase superfamily. Kinesin family.</text>
</comment>
<comment type="subcellular location">
    <subcellularLocation>
        <location evidence="1">Cytoplasm</location>
        <location evidence="1">Cytoskeleton</location>
    </subcellularLocation>
</comment>
<evidence type="ECO:0000256" key="1">
    <source>
        <dbReference type="ARBA" id="ARBA00004245"/>
    </source>
</evidence>
<evidence type="ECO:0000256" key="2">
    <source>
        <dbReference type="ARBA" id="ARBA00022741"/>
    </source>
</evidence>
<organism evidence="7 8">
    <name type="scientific">Trichonephila clavata</name>
    <name type="common">Joro spider</name>
    <name type="synonym">Nephila clavata</name>
    <dbReference type="NCBI Taxonomy" id="2740835"/>
    <lineage>
        <taxon>Eukaryota</taxon>
        <taxon>Metazoa</taxon>
        <taxon>Ecdysozoa</taxon>
        <taxon>Arthropoda</taxon>
        <taxon>Chelicerata</taxon>
        <taxon>Arachnida</taxon>
        <taxon>Araneae</taxon>
        <taxon>Araneomorphae</taxon>
        <taxon>Entelegynae</taxon>
        <taxon>Araneoidea</taxon>
        <taxon>Nephilidae</taxon>
        <taxon>Trichonephila</taxon>
    </lineage>
</organism>
<dbReference type="AlphaFoldDB" id="A0A8X6JYX5"/>
<dbReference type="Proteomes" id="UP000887116">
    <property type="component" value="Unassembled WGS sequence"/>
</dbReference>
<comment type="caution">
    <text evidence="5">Lacks conserved residue(s) required for the propagation of feature annotation.</text>
</comment>
<dbReference type="InterPro" id="IPR001752">
    <property type="entry name" value="Kinesin_motor_dom"/>
</dbReference>
<evidence type="ECO:0000259" key="6">
    <source>
        <dbReference type="PROSITE" id="PS50067"/>
    </source>
</evidence>
<evidence type="ECO:0000256" key="5">
    <source>
        <dbReference type="PROSITE-ProRule" id="PRU00283"/>
    </source>
</evidence>